<feature type="transmembrane region" description="Helical" evidence="1">
    <location>
        <begin position="202"/>
        <end position="222"/>
    </location>
</feature>
<dbReference type="EMBL" id="JAUTXT010000061">
    <property type="protein sequence ID" value="KAK3670166.1"/>
    <property type="molecule type" value="Genomic_DNA"/>
</dbReference>
<keyword evidence="1" id="KW-0472">Membrane</keyword>
<evidence type="ECO:0000256" key="1">
    <source>
        <dbReference type="SAM" id="Phobius"/>
    </source>
</evidence>
<feature type="transmembrane region" description="Helical" evidence="1">
    <location>
        <begin position="124"/>
        <end position="147"/>
    </location>
</feature>
<keyword evidence="1" id="KW-1133">Transmembrane helix</keyword>
<feature type="transmembrane region" description="Helical" evidence="1">
    <location>
        <begin position="46"/>
        <end position="67"/>
    </location>
</feature>
<evidence type="ECO:0000313" key="4">
    <source>
        <dbReference type="Proteomes" id="UP001274830"/>
    </source>
</evidence>
<dbReference type="PANTHER" id="PTHR39614">
    <property type="entry name" value="INTEGRAL MEMBRANE PROTEIN"/>
    <property type="match status" value="1"/>
</dbReference>
<dbReference type="PANTHER" id="PTHR39614:SF2">
    <property type="entry name" value="INTEGRAL MEMBRANE PROTEIN"/>
    <property type="match status" value="1"/>
</dbReference>
<gene>
    <name evidence="3" type="ORF">LTR78_009922</name>
</gene>
<evidence type="ECO:0000259" key="2">
    <source>
        <dbReference type="Pfam" id="PF20684"/>
    </source>
</evidence>
<keyword evidence="1" id="KW-0812">Transmembrane</keyword>
<accession>A0AAE0TQM0</accession>
<feature type="domain" description="Rhodopsin" evidence="2">
    <location>
        <begin position="30"/>
        <end position="260"/>
    </location>
</feature>
<dbReference type="Pfam" id="PF20684">
    <property type="entry name" value="Fung_rhodopsin"/>
    <property type="match status" value="1"/>
</dbReference>
<evidence type="ECO:0000313" key="3">
    <source>
        <dbReference type="EMBL" id="KAK3670166.1"/>
    </source>
</evidence>
<comment type="caution">
    <text evidence="3">The sequence shown here is derived from an EMBL/GenBank/DDBJ whole genome shotgun (WGS) entry which is preliminary data.</text>
</comment>
<proteinExistence type="predicted"/>
<name>A0AAE0TQM0_9PEZI</name>
<sequence>MATTTIPEYSRWIVTAATIFMLWAVLMSLVRVWARWSRNMGSAMHDGIFAAAFIFAMAEDVLLYLAISKGYGKKAASDVSDYSGSVLKLHFSSQLLYVASTGLSKCSTAAFIGSLTRDKRQKRVSYLITAVMAVWTLASVLALASLGDAFEYMTDDIQAVATQYQRWLGVEISGAFLEIVLWAYSITLVWGLSMPLGRRLKVVAVFGGRLLLLPIVAGRLYFLQTATKDPNLYLADIFTQGIMNFALMAECALCLKPFLQAFHDEYGLSTGVVGPYSSNPSRDPYAQLSNITDSQIRNTKGSAKTRVTAMRSQDERDVIQGDKRPGHQSINFALRGDTAGLGADAICTADRDRRSQVVHEAEDDDVELLQMHNGIQRRTTVTVQSEAVPGS</sequence>
<reference evidence="3" key="1">
    <citation type="submission" date="2023-07" db="EMBL/GenBank/DDBJ databases">
        <title>Black Yeasts Isolated from many extreme environments.</title>
        <authorList>
            <person name="Coleine C."/>
            <person name="Stajich J.E."/>
            <person name="Selbmann L."/>
        </authorList>
    </citation>
    <scope>NUCLEOTIDE SEQUENCE</scope>
    <source>
        <strain evidence="3">CCFEE 5485</strain>
    </source>
</reference>
<dbReference type="AlphaFoldDB" id="A0AAE0TQM0"/>
<feature type="transmembrane region" description="Helical" evidence="1">
    <location>
        <begin position="12"/>
        <end position="34"/>
    </location>
</feature>
<organism evidence="3 4">
    <name type="scientific">Recurvomyces mirabilis</name>
    <dbReference type="NCBI Taxonomy" id="574656"/>
    <lineage>
        <taxon>Eukaryota</taxon>
        <taxon>Fungi</taxon>
        <taxon>Dikarya</taxon>
        <taxon>Ascomycota</taxon>
        <taxon>Pezizomycotina</taxon>
        <taxon>Dothideomycetes</taxon>
        <taxon>Dothideomycetidae</taxon>
        <taxon>Mycosphaerellales</taxon>
        <taxon>Teratosphaeriaceae</taxon>
        <taxon>Recurvomyces</taxon>
    </lineage>
</organism>
<dbReference type="InterPro" id="IPR049326">
    <property type="entry name" value="Rhodopsin_dom_fungi"/>
</dbReference>
<keyword evidence="4" id="KW-1185">Reference proteome</keyword>
<dbReference type="Proteomes" id="UP001274830">
    <property type="component" value="Unassembled WGS sequence"/>
</dbReference>
<feature type="transmembrane region" description="Helical" evidence="1">
    <location>
        <begin position="167"/>
        <end position="190"/>
    </location>
</feature>
<protein>
    <recommendedName>
        <fullName evidence="2">Rhodopsin domain-containing protein</fullName>
    </recommendedName>
</protein>